<protein>
    <submittedName>
        <fullName evidence="12">Phosphomannomutase</fullName>
        <ecNumber evidence="12">5.4.2.8</ecNumber>
    </submittedName>
</protein>
<organism evidence="12 13">
    <name type="scientific">Sideroxydans lithotrophicus (strain ES-1)</name>
    <dbReference type="NCBI Taxonomy" id="580332"/>
    <lineage>
        <taxon>Bacteria</taxon>
        <taxon>Pseudomonadati</taxon>
        <taxon>Pseudomonadota</taxon>
        <taxon>Betaproteobacteria</taxon>
        <taxon>Nitrosomonadales</taxon>
        <taxon>Gallionellaceae</taxon>
        <taxon>Sideroxydans</taxon>
    </lineage>
</organism>
<evidence type="ECO:0000259" key="9">
    <source>
        <dbReference type="Pfam" id="PF02878"/>
    </source>
</evidence>
<dbReference type="InterPro" id="IPR016066">
    <property type="entry name" value="A-D-PHexomutase_CS"/>
</dbReference>
<evidence type="ECO:0000259" key="8">
    <source>
        <dbReference type="Pfam" id="PF00408"/>
    </source>
</evidence>
<comment type="cofactor">
    <cofactor evidence="1">
        <name>Mg(2+)</name>
        <dbReference type="ChEBI" id="CHEBI:18420"/>
    </cofactor>
</comment>
<feature type="domain" description="Alpha-D-phosphohexomutase alpha/beta/alpha" evidence="9">
    <location>
        <begin position="7"/>
        <end position="138"/>
    </location>
</feature>
<dbReference type="InterPro" id="IPR005844">
    <property type="entry name" value="A-D-PHexomutase_a/b/a-I"/>
</dbReference>
<keyword evidence="6 12" id="KW-0413">Isomerase</keyword>
<dbReference type="KEGG" id="slt:Slit_2101"/>
<dbReference type="RefSeq" id="WP_013030227.1">
    <property type="nucleotide sequence ID" value="NC_013959.1"/>
</dbReference>
<evidence type="ECO:0000256" key="1">
    <source>
        <dbReference type="ARBA" id="ARBA00001946"/>
    </source>
</evidence>
<sequence length="458" mass="49994">MANLPKEIFKAYDIRGIVSKSLTNEIVESIGHAIGSEAVARNQHSIAIGRDGRLSGPEFARSLARGIQKSGINVIDVGRVATPMTYFAAFQLKTDCAVMITGSHNPPDYNGLKMVLAGETLSGETIQKLRQRIETNDLEHGNGGYSQYDIAPEYLARIIGDIKLTRPLKITVDCGNGVAGDFAAKLYRGIGCSVTELFCEVDGNFPNHHPDPSDPHNLEDLIAALRGNDSELGLAFDGDGDRLGVVTKDGKIIFPDRQLMLFAADVLSRNAGAEIIFDVKSTRNLFPWIRERGGKPILWKTGHSLVKAKMKETGALLAGEMSGHVFFKERWYGFDDGLYAGARLLEILSKVADANATLNALPDAVCTPELHIHTAEGVNHSLIALLQKEARFPDAKDIITIDGLRVEYADGFGLMRPSNTTPVIVLRFEADNVAALQRIQNDFRRVLLNAESSLTLPF</sequence>
<dbReference type="STRING" id="580332.Slit_2101"/>
<dbReference type="Gene3D" id="3.40.120.10">
    <property type="entry name" value="Alpha-D-Glucose-1,6-Bisphosphate, subunit A, domain 3"/>
    <property type="match status" value="3"/>
</dbReference>
<dbReference type="PRINTS" id="PR00509">
    <property type="entry name" value="PGMPMM"/>
</dbReference>
<dbReference type="InterPro" id="IPR005841">
    <property type="entry name" value="Alpha-D-phosphohexomutase_SF"/>
</dbReference>
<dbReference type="HOGENOM" id="CLU_016950_9_1_4"/>
<keyword evidence="5 7" id="KW-0460">Magnesium</keyword>
<feature type="domain" description="Alpha-D-phosphohexomutase alpha/beta/alpha" evidence="11">
    <location>
        <begin position="255"/>
        <end position="351"/>
    </location>
</feature>
<keyword evidence="13" id="KW-1185">Reference proteome</keyword>
<dbReference type="CDD" id="cd03089">
    <property type="entry name" value="PMM_PGM"/>
    <property type="match status" value="1"/>
</dbReference>
<dbReference type="OrthoDB" id="9803322at2"/>
<keyword evidence="4 7" id="KW-0479">Metal-binding</keyword>
<dbReference type="SUPFAM" id="SSF55957">
    <property type="entry name" value="Phosphoglucomutase, C-terminal domain"/>
    <property type="match status" value="1"/>
</dbReference>
<dbReference type="GO" id="GO:0004615">
    <property type="term" value="F:phosphomannomutase activity"/>
    <property type="evidence" value="ECO:0007669"/>
    <property type="project" value="UniProtKB-EC"/>
</dbReference>
<dbReference type="InterPro" id="IPR005846">
    <property type="entry name" value="A-D-PHexomutase_a/b/a-III"/>
</dbReference>
<dbReference type="InterPro" id="IPR005843">
    <property type="entry name" value="A-D-PHexomutase_C"/>
</dbReference>
<dbReference type="Pfam" id="PF02879">
    <property type="entry name" value="PGM_PMM_II"/>
    <property type="match status" value="1"/>
</dbReference>
<evidence type="ECO:0000256" key="4">
    <source>
        <dbReference type="ARBA" id="ARBA00022723"/>
    </source>
</evidence>
<comment type="similarity">
    <text evidence="2 7">Belongs to the phosphohexose mutase family.</text>
</comment>
<dbReference type="AlphaFoldDB" id="D5CU17"/>
<dbReference type="PANTHER" id="PTHR43771">
    <property type="entry name" value="PHOSPHOMANNOMUTASE"/>
    <property type="match status" value="1"/>
</dbReference>
<dbReference type="GO" id="GO:0000287">
    <property type="term" value="F:magnesium ion binding"/>
    <property type="evidence" value="ECO:0007669"/>
    <property type="project" value="InterPro"/>
</dbReference>
<proteinExistence type="inferred from homology"/>
<dbReference type="Gene3D" id="3.30.310.50">
    <property type="entry name" value="Alpha-D-phosphohexomutase, C-terminal domain"/>
    <property type="match status" value="1"/>
</dbReference>
<reference evidence="12 13" key="1">
    <citation type="submission" date="2010-03" db="EMBL/GenBank/DDBJ databases">
        <title>Complete sequence of Sideroxydans lithotrophicus ES-1.</title>
        <authorList>
            <consortium name="US DOE Joint Genome Institute"/>
            <person name="Lucas S."/>
            <person name="Copeland A."/>
            <person name="Lapidus A."/>
            <person name="Cheng J.-F."/>
            <person name="Bruce D."/>
            <person name="Goodwin L."/>
            <person name="Pitluck S."/>
            <person name="Munk A.C."/>
            <person name="Detter J.C."/>
            <person name="Han C."/>
            <person name="Tapia R."/>
            <person name="Larimer F."/>
            <person name="Land M."/>
            <person name="Hauser L."/>
            <person name="Kyrpides N."/>
            <person name="Ivanova N."/>
            <person name="Emerson D."/>
            <person name="Woyke T."/>
        </authorList>
    </citation>
    <scope>NUCLEOTIDE SEQUENCE [LARGE SCALE GENOMIC DNA]</scope>
    <source>
        <strain evidence="12 13">ES-1</strain>
    </source>
</reference>
<name>D5CU17_SIDLE</name>
<dbReference type="Pfam" id="PF00408">
    <property type="entry name" value="PGM_PMM_IV"/>
    <property type="match status" value="1"/>
</dbReference>
<dbReference type="Pfam" id="PF02880">
    <property type="entry name" value="PGM_PMM_III"/>
    <property type="match status" value="1"/>
</dbReference>
<dbReference type="SUPFAM" id="SSF53738">
    <property type="entry name" value="Phosphoglucomutase, first 3 domains"/>
    <property type="match status" value="3"/>
</dbReference>
<dbReference type="InterPro" id="IPR016055">
    <property type="entry name" value="A-D-PHexomutase_a/b/a-I/II/III"/>
</dbReference>
<evidence type="ECO:0000256" key="6">
    <source>
        <dbReference type="ARBA" id="ARBA00023235"/>
    </source>
</evidence>
<dbReference type="eggNOG" id="COG1109">
    <property type="taxonomic scope" value="Bacteria"/>
</dbReference>
<evidence type="ECO:0000313" key="12">
    <source>
        <dbReference type="EMBL" id="ADE12329.1"/>
    </source>
</evidence>
<evidence type="ECO:0000256" key="3">
    <source>
        <dbReference type="ARBA" id="ARBA00022553"/>
    </source>
</evidence>
<evidence type="ECO:0000313" key="13">
    <source>
        <dbReference type="Proteomes" id="UP000001625"/>
    </source>
</evidence>
<dbReference type="PANTHER" id="PTHR43771:SF2">
    <property type="entry name" value="PHOSPHOMANNOMUTASE_PHOSPHOGLUCOMUTASE"/>
    <property type="match status" value="1"/>
</dbReference>
<dbReference type="EMBL" id="CP001965">
    <property type="protein sequence ID" value="ADE12329.1"/>
    <property type="molecule type" value="Genomic_DNA"/>
</dbReference>
<dbReference type="PROSITE" id="PS00710">
    <property type="entry name" value="PGM_PMM"/>
    <property type="match status" value="1"/>
</dbReference>
<dbReference type="Proteomes" id="UP000001625">
    <property type="component" value="Chromosome"/>
</dbReference>
<feature type="domain" description="Alpha-D-phosphohexomutase alpha/beta/alpha" evidence="10">
    <location>
        <begin position="154"/>
        <end position="250"/>
    </location>
</feature>
<dbReference type="EC" id="5.4.2.8" evidence="12"/>
<accession>D5CU17</accession>
<dbReference type="InterPro" id="IPR005845">
    <property type="entry name" value="A-D-PHexomutase_a/b/a-II"/>
</dbReference>
<dbReference type="GO" id="GO:0005975">
    <property type="term" value="P:carbohydrate metabolic process"/>
    <property type="evidence" value="ECO:0007669"/>
    <property type="project" value="InterPro"/>
</dbReference>
<evidence type="ECO:0000256" key="7">
    <source>
        <dbReference type="RuleBase" id="RU004326"/>
    </source>
</evidence>
<evidence type="ECO:0000256" key="2">
    <source>
        <dbReference type="ARBA" id="ARBA00010231"/>
    </source>
</evidence>
<dbReference type="InterPro" id="IPR036900">
    <property type="entry name" value="A-D-PHexomutase_C_sf"/>
</dbReference>
<gene>
    <name evidence="12" type="ordered locus">Slit_2101</name>
</gene>
<evidence type="ECO:0000259" key="11">
    <source>
        <dbReference type="Pfam" id="PF02880"/>
    </source>
</evidence>
<evidence type="ECO:0000259" key="10">
    <source>
        <dbReference type="Pfam" id="PF02879"/>
    </source>
</evidence>
<dbReference type="Pfam" id="PF02878">
    <property type="entry name" value="PGM_PMM_I"/>
    <property type="match status" value="1"/>
</dbReference>
<evidence type="ECO:0000256" key="5">
    <source>
        <dbReference type="ARBA" id="ARBA00022842"/>
    </source>
</evidence>
<keyword evidence="3" id="KW-0597">Phosphoprotein</keyword>
<feature type="domain" description="Alpha-D-phosphohexomutase C-terminal" evidence="8">
    <location>
        <begin position="390"/>
        <end position="445"/>
    </location>
</feature>